<evidence type="ECO:0000313" key="2">
    <source>
        <dbReference type="EMBL" id="ABM03767.1"/>
    </source>
</evidence>
<protein>
    <submittedName>
        <fullName evidence="2">Uncharacterized protein</fullName>
    </submittedName>
</protein>
<reference evidence="2 3" key="1">
    <citation type="submission" date="2007-01" db="EMBL/GenBank/DDBJ databases">
        <title>Complete sequence of Psychromonas ingrahamii 37.</title>
        <authorList>
            <consortium name="US DOE Joint Genome Institute"/>
            <person name="Copeland A."/>
            <person name="Lucas S."/>
            <person name="Lapidus A."/>
            <person name="Barry K."/>
            <person name="Detter J.C."/>
            <person name="Glavina del Rio T."/>
            <person name="Hammon N."/>
            <person name="Israni S."/>
            <person name="Dalin E."/>
            <person name="Tice H."/>
            <person name="Pitluck S."/>
            <person name="Thompson L.S."/>
            <person name="Brettin T."/>
            <person name="Bruce D."/>
            <person name="Han C."/>
            <person name="Tapia R."/>
            <person name="Schmutz J."/>
            <person name="Larimer F."/>
            <person name="Land M."/>
            <person name="Hauser L."/>
            <person name="Kyrpides N."/>
            <person name="Ivanova N."/>
            <person name="Staley J."/>
            <person name="Richardson P."/>
        </authorList>
    </citation>
    <scope>NUCLEOTIDE SEQUENCE [LARGE SCALE GENOMIC DNA]</scope>
    <source>
        <strain evidence="2 3">37</strain>
    </source>
</reference>
<dbReference type="OrthoDB" id="9835487at2"/>
<dbReference type="eggNOG" id="ENOG5033HQF">
    <property type="taxonomic scope" value="Bacteria"/>
</dbReference>
<dbReference type="EMBL" id="CP000510">
    <property type="protein sequence ID" value="ABM03767.1"/>
    <property type="molecule type" value="Genomic_DNA"/>
</dbReference>
<accession>A1SWA2</accession>
<evidence type="ECO:0000256" key="1">
    <source>
        <dbReference type="SAM" id="SignalP"/>
    </source>
</evidence>
<organism evidence="2 3">
    <name type="scientific">Psychromonas ingrahamii (strain DSM 17664 / CCUG 51855 / 37)</name>
    <dbReference type="NCBI Taxonomy" id="357804"/>
    <lineage>
        <taxon>Bacteria</taxon>
        <taxon>Pseudomonadati</taxon>
        <taxon>Pseudomonadota</taxon>
        <taxon>Gammaproteobacteria</taxon>
        <taxon>Alteromonadales</taxon>
        <taxon>Psychromonadaceae</taxon>
        <taxon>Psychromonas</taxon>
    </lineage>
</organism>
<dbReference type="RefSeq" id="WP_011770327.1">
    <property type="nucleotide sequence ID" value="NC_008709.1"/>
</dbReference>
<evidence type="ECO:0000313" key="3">
    <source>
        <dbReference type="Proteomes" id="UP000000639"/>
    </source>
</evidence>
<name>A1SWA2_PSYIN</name>
<sequence>MNLLRIASPIIFSMLLLAIPGASAADDNESSATRTMAEFMINLQHYASEADKVKLEKVAVEATTTADEKIIAQALLNFKHKAADTDKPKLKAITEDVTAPAAVKDLASILLSLNHHATDADAAKLKQITK</sequence>
<proteinExistence type="predicted"/>
<dbReference type="Proteomes" id="UP000000639">
    <property type="component" value="Chromosome"/>
</dbReference>
<keyword evidence="1" id="KW-0732">Signal</keyword>
<dbReference type="KEGG" id="pin:Ping_2003"/>
<feature type="signal peptide" evidence="1">
    <location>
        <begin position="1"/>
        <end position="24"/>
    </location>
</feature>
<dbReference type="AlphaFoldDB" id="A1SWA2"/>
<gene>
    <name evidence="2" type="ordered locus">Ping_2003</name>
</gene>
<dbReference type="HOGENOM" id="CLU_1936337_0_0_6"/>
<feature type="chain" id="PRO_5002637953" evidence="1">
    <location>
        <begin position="25"/>
        <end position="130"/>
    </location>
</feature>
<keyword evidence="3" id="KW-1185">Reference proteome</keyword>